<keyword evidence="2" id="KW-1185">Reference proteome</keyword>
<name>A0A2B4R5F6_STYPI</name>
<dbReference type="Proteomes" id="UP000225706">
    <property type="component" value="Unassembled WGS sequence"/>
</dbReference>
<accession>A0A2B4R5F6</accession>
<dbReference type="EMBL" id="LSMT01002157">
    <property type="protein sequence ID" value="PFX11597.1"/>
    <property type="molecule type" value="Genomic_DNA"/>
</dbReference>
<organism evidence="1 2">
    <name type="scientific">Stylophora pistillata</name>
    <name type="common">Smooth cauliflower coral</name>
    <dbReference type="NCBI Taxonomy" id="50429"/>
    <lineage>
        <taxon>Eukaryota</taxon>
        <taxon>Metazoa</taxon>
        <taxon>Cnidaria</taxon>
        <taxon>Anthozoa</taxon>
        <taxon>Hexacorallia</taxon>
        <taxon>Scleractinia</taxon>
        <taxon>Astrocoeniina</taxon>
        <taxon>Pocilloporidae</taxon>
        <taxon>Stylophora</taxon>
    </lineage>
</organism>
<feature type="non-terminal residue" evidence="1">
    <location>
        <position position="173"/>
    </location>
</feature>
<proteinExistence type="predicted"/>
<gene>
    <name evidence="1" type="ORF">AWC38_SpisGene24604</name>
</gene>
<evidence type="ECO:0000313" key="2">
    <source>
        <dbReference type="Proteomes" id="UP000225706"/>
    </source>
</evidence>
<sequence>MQLKEKVRIDSAITFGAEAAAMTGNSKNNASNDETVSHSLQYLSDEYDDLLASNSGVADQLKALSCCLNKLSADVTHVGNAIDEVEEYSYQFNVKIIGLPEKSSETTAETSALIIGVSETKIISGKELDFNPSIPGYVFEYVPTPLASGGVGLYINDSLKYTVIEKGGSPLTD</sequence>
<protein>
    <submittedName>
        <fullName evidence="1">Uncharacterized protein</fullName>
    </submittedName>
</protein>
<comment type="caution">
    <text evidence="1">The sequence shown here is derived from an EMBL/GenBank/DDBJ whole genome shotgun (WGS) entry which is preliminary data.</text>
</comment>
<dbReference type="AlphaFoldDB" id="A0A2B4R5F6"/>
<evidence type="ECO:0000313" key="1">
    <source>
        <dbReference type="EMBL" id="PFX11597.1"/>
    </source>
</evidence>
<reference evidence="2" key="1">
    <citation type="journal article" date="2017" name="bioRxiv">
        <title>Comparative analysis of the genomes of Stylophora pistillata and Acropora digitifera provides evidence for extensive differences between species of corals.</title>
        <authorList>
            <person name="Voolstra C.R."/>
            <person name="Li Y."/>
            <person name="Liew Y.J."/>
            <person name="Baumgarten S."/>
            <person name="Zoccola D."/>
            <person name="Flot J.-F."/>
            <person name="Tambutte S."/>
            <person name="Allemand D."/>
            <person name="Aranda M."/>
        </authorList>
    </citation>
    <scope>NUCLEOTIDE SEQUENCE [LARGE SCALE GENOMIC DNA]</scope>
</reference>